<protein>
    <submittedName>
        <fullName evidence="1">YbjN domain-containing protein</fullName>
    </submittedName>
</protein>
<dbReference type="RefSeq" id="WP_368006482.1">
    <property type="nucleotide sequence ID" value="NZ_JAMXFF010000014.1"/>
</dbReference>
<organism evidence="1 2">
    <name type="scientific">Laspinema palackyanum D2a</name>
    <dbReference type="NCBI Taxonomy" id="2953684"/>
    <lineage>
        <taxon>Bacteria</taxon>
        <taxon>Bacillati</taxon>
        <taxon>Cyanobacteriota</taxon>
        <taxon>Cyanophyceae</taxon>
        <taxon>Oscillatoriophycideae</taxon>
        <taxon>Oscillatoriales</taxon>
        <taxon>Laspinemataceae</taxon>
        <taxon>Laspinema</taxon>
        <taxon>Laspinema palackyanum</taxon>
    </lineage>
</organism>
<reference evidence="1 2" key="1">
    <citation type="journal article" date="2022" name="Front. Microbiol.">
        <title>High genomic differentiation and limited gene flow indicate recent cryptic speciation within the genus Laspinema (cyanobacteria).</title>
        <authorList>
            <person name="Stanojkovic A."/>
            <person name="Skoupy S."/>
            <person name="Skaloud P."/>
            <person name="Dvorak P."/>
        </authorList>
    </citation>
    <scope>NUCLEOTIDE SEQUENCE [LARGE SCALE GENOMIC DNA]</scope>
    <source>
        <strain evidence="1 2">D2a</strain>
    </source>
</reference>
<accession>A0ABT2MQ41</accession>
<keyword evidence="2" id="KW-1185">Reference proteome</keyword>
<comment type="caution">
    <text evidence="1">The sequence shown here is derived from an EMBL/GenBank/DDBJ whole genome shotgun (WGS) entry which is preliminary data.</text>
</comment>
<sequence length="345" mass="39790">MTQRQIKHYPLDRVLTFNTPNKEVLTLQAEELSFILEDGVITECRLIAVLSPEQHHQLEAQSWFHITPDAFIETEERDFETDRPIEMEAQLEQSILQALLTQHSTPEEIGAYYQTLPETEPKHPLLQENSWYGFYFKQEMTLPAHLAELGILKNLYTTRWAKAYEATVEKQEITLPDPPSLQEQVPAWDENSPYFDSSILRVMTDFLTSNGYIVSRREGETVINLQHEGKNGRWECYGDAREEDGLCCFYSVSPVNAPENKRMAIAEFIARINYILTVGNFEMDFADGEIRYRTSIDVEGDRLSTQLFRQLTIANVTMMDRYLPVIRNIIENGLSPVEALAAIEN</sequence>
<dbReference type="EMBL" id="JAMXFF010000014">
    <property type="protein sequence ID" value="MCT7966854.1"/>
    <property type="molecule type" value="Genomic_DNA"/>
</dbReference>
<dbReference type="InterPro" id="IPR019660">
    <property type="entry name" value="Put_sensory_transdc_reg_YbjN"/>
</dbReference>
<dbReference type="Pfam" id="PF10722">
    <property type="entry name" value="YbjN"/>
    <property type="match status" value="1"/>
</dbReference>
<dbReference type="Proteomes" id="UP001525890">
    <property type="component" value="Unassembled WGS sequence"/>
</dbReference>
<name>A0ABT2MQ41_9CYAN</name>
<proteinExistence type="predicted"/>
<evidence type="ECO:0000313" key="1">
    <source>
        <dbReference type="EMBL" id="MCT7966854.1"/>
    </source>
</evidence>
<evidence type="ECO:0000313" key="2">
    <source>
        <dbReference type="Proteomes" id="UP001525890"/>
    </source>
</evidence>
<gene>
    <name evidence="1" type="ORF">NG799_10970</name>
</gene>